<evidence type="ECO:0000313" key="1">
    <source>
        <dbReference type="EMBL" id="QGN16023.1"/>
    </source>
</evidence>
<accession>A0ABX6EUQ5</accession>
<protein>
    <recommendedName>
        <fullName evidence="3">Methyltransferase domain-containing protein</fullName>
    </recommendedName>
</protein>
<dbReference type="PANTHER" id="PTHR47473:SF1">
    <property type="entry name" value="METHYLTRANSFERASE DOMAIN-CONTAINING PROTEIN"/>
    <property type="match status" value="1"/>
</dbReference>
<sequence length="789" mass="90813">MRNSTFSHSFKVSTIMEAGSYAVLHDHFTEMRTRWFEKVMNSPKVVGASVGFIFPLIILSYCNESVNSILAFCWQCFIKPFTSETNNHNQQHNLEQFYKSQAKLYDRTRRILLQGREESLKLSLSHLDKREGNVWVDIGGGTGYNISHMSILTDLSKTFKKIYIVDLSPSLCEVARERCKKNGWNNVEVICGDACDFEIPEEAAQLITFSYSLSMIPSYYAAVDHALDLLDGKSGIISCIDFGVTNNAMLVGRINTLGGMINRHIPWLYRTFWRLWFEFDKVFLDPGRREYLEYRFGTIKSLNCYNNKLGKIPYYIWLGCNKDHEKHLQVRFTELAPTSPYLAPVNSSLTDNKSIPQALVAALDNSRKGLPYPSLFYQKQHWRVYYDELNPEYNQFKSSYIYAFTWEDPIEDVKILNIQSDDTILAITSAGDNILHYASLAKPPKRIHGVDLNPCQGHLVELKLAAIKALEYDQMWSMFGLGKIENFREILLNKLAPHLSSNAFQYWYENGEKAFNPNGQGLYDTGFTKWALRLARWIFTITNITDEVSMLCAATSLKEQRRVWDEKVKPVLFNKLIGKLLVGNPMFLWSALGVPKNQAKMMGTSTLQYLIDTLDPIIDKYLISNDNYFYYLTLKGQYSHDSCPAYLKDKNFSILSQEDSGSSLDRIRLHTDTLKNVCERLSEKMVSIAIIMDHMDWFDPRSTAVDDEVQALFKVLDAKGRVMLRSASKNPWYIKSFEKHGFKCKPVSVRYPGKCIDRVNMYASTWICQKITTHIKPTRRVSTLELESS</sequence>
<reference evidence="1 2" key="2">
    <citation type="submission" date="2019-11" db="EMBL/GenBank/DDBJ databases">
        <authorList>
            <person name="Lu H."/>
        </authorList>
    </citation>
    <scope>NUCLEOTIDE SEQUENCE [LARGE SCALE GENOMIC DNA]</scope>
    <source>
        <strain evidence="1 2">FIM1</strain>
    </source>
</reference>
<evidence type="ECO:0000313" key="2">
    <source>
        <dbReference type="Proteomes" id="UP000422736"/>
    </source>
</evidence>
<dbReference type="PANTHER" id="PTHR47473">
    <property type="entry name" value="BTA1P"/>
    <property type="match status" value="1"/>
</dbReference>
<proteinExistence type="predicted"/>
<dbReference type="Pfam" id="PF11899">
    <property type="entry name" value="DUF3419"/>
    <property type="match status" value="1"/>
</dbReference>
<organism evidence="1 2">
    <name type="scientific">Kluyveromyces marxianus</name>
    <name type="common">Yeast</name>
    <name type="synonym">Candida kefyr</name>
    <dbReference type="NCBI Taxonomy" id="4911"/>
    <lineage>
        <taxon>Eukaryota</taxon>
        <taxon>Fungi</taxon>
        <taxon>Dikarya</taxon>
        <taxon>Ascomycota</taxon>
        <taxon>Saccharomycotina</taxon>
        <taxon>Saccharomycetes</taxon>
        <taxon>Saccharomycetales</taxon>
        <taxon>Saccharomycetaceae</taxon>
        <taxon>Kluyveromyces</taxon>
    </lineage>
</organism>
<dbReference type="EMBL" id="CP015057">
    <property type="protein sequence ID" value="QGN16023.1"/>
    <property type="molecule type" value="Genomic_DNA"/>
</dbReference>
<dbReference type="InterPro" id="IPR021829">
    <property type="entry name" value="DUF3419"/>
</dbReference>
<dbReference type="Proteomes" id="UP000422736">
    <property type="component" value="Chromosome 4"/>
</dbReference>
<reference evidence="1 2" key="1">
    <citation type="submission" date="2016-03" db="EMBL/GenBank/DDBJ databases">
        <title>How can Kluyveromyces marxianus grow so fast - potential evolutionary course in Saccharomyces Complex revealed by comparative genomics.</title>
        <authorList>
            <person name="Mo W."/>
            <person name="Lu W."/>
            <person name="Yang X."/>
            <person name="Qi J."/>
            <person name="Lv H."/>
        </authorList>
    </citation>
    <scope>NUCLEOTIDE SEQUENCE [LARGE SCALE GENOMIC DNA]</scope>
    <source>
        <strain evidence="1 2">FIM1</strain>
    </source>
</reference>
<dbReference type="SUPFAM" id="SSF53335">
    <property type="entry name" value="S-adenosyl-L-methionine-dependent methyltransferases"/>
    <property type="match status" value="1"/>
</dbReference>
<dbReference type="Pfam" id="PF01209">
    <property type="entry name" value="Ubie_methyltran"/>
    <property type="match status" value="1"/>
</dbReference>
<dbReference type="InterPro" id="IPR029063">
    <property type="entry name" value="SAM-dependent_MTases_sf"/>
</dbReference>
<dbReference type="CDD" id="cd02440">
    <property type="entry name" value="AdoMet_MTases"/>
    <property type="match status" value="1"/>
</dbReference>
<gene>
    <name evidence="1" type="ORF">FIM1_2723</name>
</gene>
<evidence type="ECO:0008006" key="3">
    <source>
        <dbReference type="Google" id="ProtNLM"/>
    </source>
</evidence>
<name>A0ABX6EUQ5_KLUMA</name>
<dbReference type="Gene3D" id="3.40.50.150">
    <property type="entry name" value="Vaccinia Virus protein VP39"/>
    <property type="match status" value="1"/>
</dbReference>
<keyword evidence="2" id="KW-1185">Reference proteome</keyword>